<gene>
    <name evidence="2" type="ORF">J4G45_05255</name>
</gene>
<evidence type="ECO:0000256" key="1">
    <source>
        <dbReference type="SAM" id="Phobius"/>
    </source>
</evidence>
<keyword evidence="3" id="KW-1185">Reference proteome</keyword>
<protein>
    <submittedName>
        <fullName evidence="2">Uncharacterized protein</fullName>
    </submittedName>
</protein>
<accession>A0ABX7TJI0</accession>
<dbReference type="GeneID" id="64223610"/>
<sequence length="65" mass="7272">MKKNKILIIILVVGIITLGIVIFIKSQAVTEAKRLGNGENTNHEETSSSLYNLVHRLHSYPHDFG</sequence>
<dbReference type="EMBL" id="CP071770">
    <property type="protein sequence ID" value="QTD63038.1"/>
    <property type="molecule type" value="Genomic_DNA"/>
</dbReference>
<keyword evidence="1" id="KW-0812">Transmembrane</keyword>
<name>A0ABX7TJI0_9GAMM</name>
<evidence type="ECO:0000313" key="3">
    <source>
        <dbReference type="Proteomes" id="UP000663954"/>
    </source>
</evidence>
<organism evidence="2 3">
    <name type="scientific">Acinetobacter towneri</name>
    <dbReference type="NCBI Taxonomy" id="202956"/>
    <lineage>
        <taxon>Bacteria</taxon>
        <taxon>Pseudomonadati</taxon>
        <taxon>Pseudomonadota</taxon>
        <taxon>Gammaproteobacteria</taxon>
        <taxon>Moraxellales</taxon>
        <taxon>Moraxellaceae</taxon>
        <taxon>Acinetobacter</taxon>
    </lineage>
</organism>
<feature type="transmembrane region" description="Helical" evidence="1">
    <location>
        <begin position="6"/>
        <end position="24"/>
    </location>
</feature>
<dbReference type="Proteomes" id="UP000663954">
    <property type="component" value="Chromosome"/>
</dbReference>
<keyword evidence="1" id="KW-0472">Membrane</keyword>
<keyword evidence="1" id="KW-1133">Transmembrane helix</keyword>
<evidence type="ECO:0000313" key="2">
    <source>
        <dbReference type="EMBL" id="QTD63038.1"/>
    </source>
</evidence>
<proteinExistence type="predicted"/>
<dbReference type="RefSeq" id="WP_207973970.1">
    <property type="nucleotide sequence ID" value="NZ_CP071766.1"/>
</dbReference>
<reference evidence="2 3" key="1">
    <citation type="journal article" date="2020" name="Front. Cell. Infect. Microbiol.">
        <title>Characterization of Three Porcine Acinetobacter towneri Strains Co-Harboring tet(X3) and bla OXA-58.</title>
        <authorList>
            <person name="Ma J."/>
            <person name="Wang J."/>
            <person name="Feng J."/>
            <person name="Liu Y."/>
            <person name="Yang B."/>
            <person name="Li R."/>
            <person name="Bai L."/>
            <person name="He T."/>
            <person name="Wang X."/>
            <person name="Yang Z."/>
        </authorList>
    </citation>
    <scope>NUCLEOTIDE SEQUENCE [LARGE SCALE GENOMIC DNA]</scope>
    <source>
        <strain evidence="2 3">GX5</strain>
    </source>
</reference>